<dbReference type="EMBL" id="WWCJ01000005">
    <property type="protein sequence ID" value="MYN02076.1"/>
    <property type="molecule type" value="Genomic_DNA"/>
</dbReference>
<dbReference type="AlphaFoldDB" id="A0A6N9HF47"/>
<comment type="caution">
    <text evidence="1">The sequence shown here is derived from an EMBL/GenBank/DDBJ whole genome shotgun (WGS) entry which is preliminary data.</text>
</comment>
<gene>
    <name evidence="1" type="ORF">GTP41_08165</name>
</gene>
<evidence type="ECO:0008006" key="3">
    <source>
        <dbReference type="Google" id="ProtNLM"/>
    </source>
</evidence>
<dbReference type="Pfam" id="PF05597">
    <property type="entry name" value="Phasin"/>
    <property type="match status" value="2"/>
</dbReference>
<protein>
    <recommendedName>
        <fullName evidence="3">Poly(Hydroxyalkanoate) granule-associated protein</fullName>
    </recommendedName>
</protein>
<dbReference type="Proteomes" id="UP000448575">
    <property type="component" value="Unassembled WGS sequence"/>
</dbReference>
<organism evidence="1 2">
    <name type="scientific">Pseudoduganella guangdongensis</name>
    <dbReference type="NCBI Taxonomy" id="2692179"/>
    <lineage>
        <taxon>Bacteria</taxon>
        <taxon>Pseudomonadati</taxon>
        <taxon>Pseudomonadota</taxon>
        <taxon>Betaproteobacteria</taxon>
        <taxon>Burkholderiales</taxon>
        <taxon>Oxalobacteraceae</taxon>
        <taxon>Telluria group</taxon>
        <taxon>Pseudoduganella</taxon>
    </lineage>
</organism>
<proteinExistence type="predicted"/>
<dbReference type="PANTHER" id="PTHR38664:SF1">
    <property type="entry name" value="SLR0058 PROTEIN"/>
    <property type="match status" value="1"/>
</dbReference>
<evidence type="ECO:0000313" key="1">
    <source>
        <dbReference type="EMBL" id="MYN02076.1"/>
    </source>
</evidence>
<dbReference type="PANTHER" id="PTHR38664">
    <property type="entry name" value="SLR0058 PROTEIN"/>
    <property type="match status" value="1"/>
</dbReference>
<dbReference type="InterPro" id="IPR008769">
    <property type="entry name" value="PhaF_PhaI"/>
</dbReference>
<keyword evidence="2" id="KW-1185">Reference proteome</keyword>
<name>A0A6N9HF47_9BURK</name>
<dbReference type="RefSeq" id="WP_161025080.1">
    <property type="nucleotide sequence ID" value="NZ_WWCJ01000005.1"/>
</dbReference>
<accession>A0A6N9HF47</accession>
<evidence type="ECO:0000313" key="2">
    <source>
        <dbReference type="Proteomes" id="UP000448575"/>
    </source>
</evidence>
<sequence>MGKKSKSFAESEERLTKAVRESAQEIWKAGLGAFSDLQQRARAVEGDRAGHVRETVDTLEKVFEERVTRALHSIGVPMRQDINALIERVDALSRQVAELQAAAKKPAKKTTTKKA</sequence>
<reference evidence="1 2" key="1">
    <citation type="submission" date="2019-12" db="EMBL/GenBank/DDBJ databases">
        <title>Novel species isolated from a subtropical stream in China.</title>
        <authorList>
            <person name="Lu H."/>
        </authorList>
    </citation>
    <scope>NUCLEOTIDE SEQUENCE [LARGE SCALE GENOMIC DNA]</scope>
    <source>
        <strain evidence="1 2">DS3</strain>
    </source>
</reference>